<feature type="region of interest" description="Disordered" evidence="11">
    <location>
        <begin position="1203"/>
        <end position="1302"/>
    </location>
</feature>
<evidence type="ECO:0000256" key="11">
    <source>
        <dbReference type="SAM" id="MobiDB-lite"/>
    </source>
</evidence>
<feature type="compositionally biased region" description="Basic and acidic residues" evidence="11">
    <location>
        <begin position="160"/>
        <end position="171"/>
    </location>
</feature>
<dbReference type="PANTHER" id="PTHR47835">
    <property type="entry name" value="HFM1, ATP DEPENDENT DNA HELICASE HOMOLOG"/>
    <property type="match status" value="1"/>
</dbReference>
<dbReference type="InterPro" id="IPR001650">
    <property type="entry name" value="Helicase_C-like"/>
</dbReference>
<evidence type="ECO:0000256" key="2">
    <source>
        <dbReference type="ARBA" id="ARBA00022741"/>
    </source>
</evidence>
<dbReference type="PANTHER" id="PTHR47835:SF3">
    <property type="entry name" value="HELICASE FOR MEIOSIS 1"/>
    <property type="match status" value="1"/>
</dbReference>
<dbReference type="Gene3D" id="1.10.10.10">
    <property type="entry name" value="Winged helix-like DNA-binding domain superfamily/Winged helix DNA-binding domain"/>
    <property type="match status" value="1"/>
</dbReference>
<dbReference type="Pfam" id="PF00271">
    <property type="entry name" value="Helicase_C"/>
    <property type="match status" value="1"/>
</dbReference>
<keyword evidence="7" id="KW-0469">Meiosis</keyword>
<proteinExistence type="inferred from homology"/>
<dbReference type="InterPro" id="IPR027417">
    <property type="entry name" value="P-loop_NTPase"/>
</dbReference>
<evidence type="ECO:0000313" key="15">
    <source>
        <dbReference type="Proteomes" id="UP000829685"/>
    </source>
</evidence>
<dbReference type="GO" id="GO:0051321">
    <property type="term" value="P:meiotic cell cycle"/>
    <property type="evidence" value="ECO:0007669"/>
    <property type="project" value="UniProtKB-KW"/>
</dbReference>
<sequence>MPAESNHGDGSHIYGFPNTSGQDRHIQNIISHTDALFPDRTLDLPFSLRGVGRETQFPNPIGQESAQEGEADAGYLDDFDLQLLGRHSTSSYSCNTNTPTSRVSLPRNHVASTHHQPRVIGDASHHFRPFVPRSEVYQTPQFISNPININQLNPSPASRHIFDQDRSHRVSELQTGSQLVTPPFYAVKQDRVTPQPHSSSPLLGTSSPSARLALRKREHRSVVEPHGSQSCSSSNIKLSLDHAPTELTPKVAGARLVNPRQALPDKCAAVFPYELFNAVQSKSFPLVYGSNDNVVISAPTGSGKTVVLELAICKLVTSTDGENFKIVYQAPTKSLCSERARDWDRKFSHLNLRCIELTGDTSQAEAKRVGSASIIITTPEKWDSITRKWSDHRKLLEMIRLVLIDEVHILKDVRGATLEAVVSRMKTSGANVRFVALSATVPNITDIATWLGRDHAHQHEPAKWISFGEEMRPVKLKKHVYGYDNAGNDFIFDKTLDGKLNLLVAKYSERKPIIVFCFTRKSCEHTAQKMAEWWTTVQPEEKPWPAPTSRVPVVSKELQEIVRYGVAFHHAGLDVQDKASIESHYLAGQLHVICCTSTLAVGVNLPCHTVVLKGTTAYTDDGPQEYSDPEVMQMLGRAGRPQFDRSATAIIMTRSCNVQRYERMVSGQEVLESKLHLNLIEHLNSEVGLGTIGDLESAKRWISGTFLNVRMREAPDHYHLNIPQTNGADTSSEERLQSWCERDIKLLQQHSLITEENPLSCTEYGVAMSRYMVPFATMQILLAIPVAADLEHLLVSLCKTRDFRDFRFRPAEKTTLRTMNQSVMFPIKGTISDTWHKIFLMVQVHLAALELPPGKETDIIKRQTAIEKRLIFDRLNRLVRCVIDCKVADGDGPGARVGLELARALMADSWEAHPAQLRQVNGIGPVAMRKLTSHGIENVLELAGQEAQDLERIMSRNPPYGKNMLKLLDGFPRLTMHAELVKSSQMTWTRTEDTVSVMVNVRIGFENSKSPSWKGKSPAVALLVETTSGALAYFWRNNISTIKDGLNLQFPVAVRESTENVTCFFSCEDIVGTQVTETIYLDVPASVFQDLPKRHGTDRATSSSFQDSSYDEGLADQDMLDALDTEYLSLPCLEYQSARFDKDFPDIDNVLDVTKEIDVNEQFETEIWTPVQLDNGRWMCNHHCAGGELTKNGKPCSHKCCHEGLEKPRPPPHKKKAPIKSLDVTDQASANENTRHQPREADVGTARCGFSAQLPKSTKRSESLGLSQLAPDPSGQVKPPKPSLKRVFSPPADLGNQRKKPRSTVWMQEIDGNGNGEYIDLCAATDEEEDNLQTNHFQVKGNRNNLQKLDHLHSRVQSGGIGSTRLTKPCNPVGNSSTKDQSIHTSHYESKTFEDEAEEFPDIYELVRNAEGGHEMGRSGKNWKGNETLCPSVVESYKESKENGWEPSLSFTTVSELEKASQRFDIEAQSKDGVCDNQDNPSLTLPGAFQSSNEGPSTLEMSPSSNLQQFNGGTASGPLDIETDREPLIFDVDPFQVAVDVPKSSTPFTALEPIPNPLVNRLPDEPAWVSEFDPELIDMFRGHVEFVD</sequence>
<dbReference type="PROSITE" id="PS51194">
    <property type="entry name" value="HELICASE_CTER"/>
    <property type="match status" value="1"/>
</dbReference>
<dbReference type="Pfam" id="PF02889">
    <property type="entry name" value="Sec63"/>
    <property type="match status" value="1"/>
</dbReference>
<dbReference type="SUPFAM" id="SSF158702">
    <property type="entry name" value="Sec63 N-terminal domain-like"/>
    <property type="match status" value="1"/>
</dbReference>
<comment type="catalytic activity">
    <reaction evidence="8">
        <text>Couples ATP hydrolysis with the unwinding of duplex DNA by translocating in the 3'-5' direction.</text>
        <dbReference type="EC" id="5.6.2.4"/>
    </reaction>
</comment>
<dbReference type="Pfam" id="PF00270">
    <property type="entry name" value="DEAD"/>
    <property type="match status" value="1"/>
</dbReference>
<evidence type="ECO:0000259" key="12">
    <source>
        <dbReference type="PROSITE" id="PS51192"/>
    </source>
</evidence>
<evidence type="ECO:0000256" key="7">
    <source>
        <dbReference type="ARBA" id="ARBA00023254"/>
    </source>
</evidence>
<dbReference type="SUPFAM" id="SSF52540">
    <property type="entry name" value="P-loop containing nucleoside triphosphate hydrolases"/>
    <property type="match status" value="1"/>
</dbReference>
<dbReference type="SMART" id="SM00490">
    <property type="entry name" value="HELICc"/>
    <property type="match status" value="1"/>
</dbReference>
<dbReference type="GO" id="GO:0043138">
    <property type="term" value="F:3'-5' DNA helicase activity"/>
    <property type="evidence" value="ECO:0007669"/>
    <property type="project" value="UniProtKB-EC"/>
</dbReference>
<comment type="caution">
    <text evidence="14">The sequence shown here is derived from an EMBL/GenBank/DDBJ whole genome shotgun (WGS) entry which is preliminary data.</text>
</comment>
<dbReference type="SMART" id="SM00487">
    <property type="entry name" value="DEXDc"/>
    <property type="match status" value="1"/>
</dbReference>
<dbReference type="InterPro" id="IPR036388">
    <property type="entry name" value="WH-like_DNA-bd_sf"/>
</dbReference>
<dbReference type="InterPro" id="IPR011545">
    <property type="entry name" value="DEAD/DEAH_box_helicase_dom"/>
</dbReference>
<evidence type="ECO:0000256" key="5">
    <source>
        <dbReference type="ARBA" id="ARBA00022840"/>
    </source>
</evidence>
<dbReference type="InterPro" id="IPR004179">
    <property type="entry name" value="Sec63-dom"/>
</dbReference>
<dbReference type="EMBL" id="JAFIMR010000002">
    <property type="protein sequence ID" value="KAI1880933.1"/>
    <property type="molecule type" value="Genomic_DNA"/>
</dbReference>
<keyword evidence="3" id="KW-0378">Hydrolase</keyword>
<dbReference type="InterPro" id="IPR036390">
    <property type="entry name" value="WH_DNA-bd_sf"/>
</dbReference>
<dbReference type="PROSITE" id="PS51192">
    <property type="entry name" value="HELICASE_ATP_BIND_1"/>
    <property type="match status" value="1"/>
</dbReference>
<evidence type="ECO:0000256" key="10">
    <source>
        <dbReference type="ARBA" id="ARBA00048988"/>
    </source>
</evidence>
<protein>
    <recommendedName>
        <fullName evidence="9">DNA 3'-5' helicase</fullName>
        <ecNumber evidence="9">5.6.2.4</ecNumber>
    </recommendedName>
</protein>
<dbReference type="InterPro" id="IPR014001">
    <property type="entry name" value="Helicase_ATP-bd"/>
</dbReference>
<dbReference type="Pfam" id="PF23445">
    <property type="entry name" value="WHD_SNRNP200"/>
    <property type="match status" value="1"/>
</dbReference>
<keyword evidence="15" id="KW-1185">Reference proteome</keyword>
<evidence type="ECO:0000256" key="1">
    <source>
        <dbReference type="ARBA" id="ARBA00010140"/>
    </source>
</evidence>
<reference evidence="14" key="1">
    <citation type="submission" date="2021-03" db="EMBL/GenBank/DDBJ databases">
        <title>Revisited historic fungal species revealed as producer of novel bioactive compounds through whole genome sequencing and comparative genomics.</title>
        <authorList>
            <person name="Vignolle G.A."/>
            <person name="Hochenegger N."/>
            <person name="Mach R.L."/>
            <person name="Mach-Aigner A.R."/>
            <person name="Javad Rahimi M."/>
            <person name="Salim K.A."/>
            <person name="Chan C.M."/>
            <person name="Lim L.B.L."/>
            <person name="Cai F."/>
            <person name="Druzhinina I.S."/>
            <person name="U'Ren J.M."/>
            <person name="Derntl C."/>
        </authorList>
    </citation>
    <scope>NUCLEOTIDE SEQUENCE</scope>
    <source>
        <strain evidence="14">TUCIM 5799</strain>
    </source>
</reference>
<evidence type="ECO:0000313" key="14">
    <source>
        <dbReference type="EMBL" id="KAI1880933.1"/>
    </source>
</evidence>
<feature type="compositionally biased region" description="Polar residues" evidence="11">
    <location>
        <begin position="1373"/>
        <end position="1384"/>
    </location>
</feature>
<feature type="region of interest" description="Disordered" evidence="11">
    <location>
        <begin position="1358"/>
        <end position="1384"/>
    </location>
</feature>
<evidence type="ECO:0000256" key="9">
    <source>
        <dbReference type="ARBA" id="ARBA00034808"/>
    </source>
</evidence>
<keyword evidence="2" id="KW-0547">Nucleotide-binding</keyword>
<feature type="compositionally biased region" description="Basic and acidic residues" evidence="11">
    <location>
        <begin position="1233"/>
        <end position="1242"/>
    </location>
</feature>
<feature type="compositionally biased region" description="Polar residues" evidence="11">
    <location>
        <begin position="1477"/>
        <end position="1513"/>
    </location>
</feature>
<comment type="similarity">
    <text evidence="1">Belongs to the helicase family. SKI2 subfamily.</text>
</comment>
<dbReference type="Proteomes" id="UP000829685">
    <property type="component" value="Unassembled WGS sequence"/>
</dbReference>
<dbReference type="SUPFAM" id="SSF46785">
    <property type="entry name" value="Winged helix' DNA-binding domain"/>
    <property type="match status" value="1"/>
</dbReference>
<feature type="domain" description="Helicase C-terminal" evidence="13">
    <location>
        <begin position="499"/>
        <end position="687"/>
    </location>
</feature>
<feature type="domain" description="Helicase ATP-binding" evidence="12">
    <location>
        <begin position="285"/>
        <end position="459"/>
    </location>
</feature>
<dbReference type="Gene3D" id="1.10.3380.10">
    <property type="entry name" value="Sec63 N-terminal domain-like domain"/>
    <property type="match status" value="1"/>
</dbReference>
<keyword evidence="4" id="KW-0347">Helicase</keyword>
<feature type="compositionally biased region" description="Basic and acidic residues" evidence="11">
    <location>
        <begin position="1"/>
        <end position="10"/>
    </location>
</feature>
<feature type="region of interest" description="Disordered" evidence="11">
    <location>
        <begin position="1468"/>
        <end position="1521"/>
    </location>
</feature>
<keyword evidence="5" id="KW-0067">ATP-binding</keyword>
<dbReference type="InterPro" id="IPR057842">
    <property type="entry name" value="WH_MER3"/>
</dbReference>
<organism evidence="14 15">
    <name type="scientific">Neoarthrinium moseri</name>
    <dbReference type="NCBI Taxonomy" id="1658444"/>
    <lineage>
        <taxon>Eukaryota</taxon>
        <taxon>Fungi</taxon>
        <taxon>Dikarya</taxon>
        <taxon>Ascomycota</taxon>
        <taxon>Pezizomycotina</taxon>
        <taxon>Sordariomycetes</taxon>
        <taxon>Xylariomycetidae</taxon>
        <taxon>Amphisphaeriales</taxon>
        <taxon>Apiosporaceae</taxon>
        <taxon>Neoarthrinium</taxon>
    </lineage>
</organism>
<dbReference type="EC" id="5.6.2.4" evidence="9"/>
<gene>
    <name evidence="14" type="ORF">JX265_001173</name>
</gene>
<dbReference type="SMART" id="SM00973">
    <property type="entry name" value="Sec63"/>
    <property type="match status" value="1"/>
</dbReference>
<dbReference type="GO" id="GO:0003676">
    <property type="term" value="F:nucleic acid binding"/>
    <property type="evidence" value="ECO:0007669"/>
    <property type="project" value="InterPro"/>
</dbReference>
<dbReference type="InterPro" id="IPR052247">
    <property type="entry name" value="Meiotic_Crossover_Helicase"/>
</dbReference>
<evidence type="ECO:0000256" key="8">
    <source>
        <dbReference type="ARBA" id="ARBA00034617"/>
    </source>
</evidence>
<dbReference type="GO" id="GO:0005524">
    <property type="term" value="F:ATP binding"/>
    <property type="evidence" value="ECO:0007669"/>
    <property type="project" value="UniProtKB-KW"/>
</dbReference>
<keyword evidence="6" id="KW-0413">Isomerase</keyword>
<comment type="catalytic activity">
    <reaction evidence="10">
        <text>ATP + H2O = ADP + phosphate + H(+)</text>
        <dbReference type="Rhea" id="RHEA:13065"/>
        <dbReference type="ChEBI" id="CHEBI:15377"/>
        <dbReference type="ChEBI" id="CHEBI:15378"/>
        <dbReference type="ChEBI" id="CHEBI:30616"/>
        <dbReference type="ChEBI" id="CHEBI:43474"/>
        <dbReference type="ChEBI" id="CHEBI:456216"/>
        <dbReference type="EC" id="5.6.2.4"/>
    </reaction>
</comment>
<dbReference type="CDD" id="cd18795">
    <property type="entry name" value="SF2_C_Ski2"/>
    <property type="match status" value="1"/>
</dbReference>
<accession>A0A9P9WX78</accession>
<evidence type="ECO:0000259" key="13">
    <source>
        <dbReference type="PROSITE" id="PS51194"/>
    </source>
</evidence>
<evidence type="ECO:0000256" key="3">
    <source>
        <dbReference type="ARBA" id="ARBA00022801"/>
    </source>
</evidence>
<evidence type="ECO:0000256" key="6">
    <source>
        <dbReference type="ARBA" id="ARBA00023235"/>
    </source>
</evidence>
<dbReference type="Gene3D" id="3.40.50.300">
    <property type="entry name" value="P-loop containing nucleotide triphosphate hydrolases"/>
    <property type="match status" value="2"/>
</dbReference>
<evidence type="ECO:0000256" key="4">
    <source>
        <dbReference type="ARBA" id="ARBA00022806"/>
    </source>
</evidence>
<dbReference type="GO" id="GO:0016787">
    <property type="term" value="F:hydrolase activity"/>
    <property type="evidence" value="ECO:0007669"/>
    <property type="project" value="UniProtKB-KW"/>
</dbReference>
<name>A0A9P9WX78_9PEZI</name>
<feature type="region of interest" description="Disordered" evidence="11">
    <location>
        <begin position="1"/>
        <end position="20"/>
    </location>
</feature>
<feature type="region of interest" description="Disordered" evidence="11">
    <location>
        <begin position="148"/>
        <end position="175"/>
    </location>
</feature>